<dbReference type="Proteomes" id="UP001060215">
    <property type="component" value="Chromosome 5"/>
</dbReference>
<reference evidence="1 2" key="1">
    <citation type="journal article" date="2022" name="Plant J.">
        <title>Chromosome-level genome of Camellia lanceoleosa provides a valuable resource for understanding genome evolution and self-incompatibility.</title>
        <authorList>
            <person name="Gong W."/>
            <person name="Xiao S."/>
            <person name="Wang L."/>
            <person name="Liao Z."/>
            <person name="Chang Y."/>
            <person name="Mo W."/>
            <person name="Hu G."/>
            <person name="Li W."/>
            <person name="Zhao G."/>
            <person name="Zhu H."/>
            <person name="Hu X."/>
            <person name="Ji K."/>
            <person name="Xiang X."/>
            <person name="Song Q."/>
            <person name="Yuan D."/>
            <person name="Jin S."/>
            <person name="Zhang L."/>
        </authorList>
    </citation>
    <scope>NUCLEOTIDE SEQUENCE [LARGE SCALE GENOMIC DNA]</scope>
    <source>
        <strain evidence="1">SQ_2022a</strain>
    </source>
</reference>
<evidence type="ECO:0000313" key="2">
    <source>
        <dbReference type="Proteomes" id="UP001060215"/>
    </source>
</evidence>
<proteinExistence type="predicted"/>
<organism evidence="1 2">
    <name type="scientific">Camellia lanceoleosa</name>
    <dbReference type="NCBI Taxonomy" id="1840588"/>
    <lineage>
        <taxon>Eukaryota</taxon>
        <taxon>Viridiplantae</taxon>
        <taxon>Streptophyta</taxon>
        <taxon>Embryophyta</taxon>
        <taxon>Tracheophyta</taxon>
        <taxon>Spermatophyta</taxon>
        <taxon>Magnoliopsida</taxon>
        <taxon>eudicotyledons</taxon>
        <taxon>Gunneridae</taxon>
        <taxon>Pentapetalae</taxon>
        <taxon>asterids</taxon>
        <taxon>Ericales</taxon>
        <taxon>Theaceae</taxon>
        <taxon>Camellia</taxon>
    </lineage>
</organism>
<evidence type="ECO:0000313" key="1">
    <source>
        <dbReference type="EMBL" id="KAI8012047.1"/>
    </source>
</evidence>
<dbReference type="EMBL" id="CM045762">
    <property type="protein sequence ID" value="KAI8012047.1"/>
    <property type="molecule type" value="Genomic_DNA"/>
</dbReference>
<sequence length="270" mass="30917">MSPSSSIQPWVEESKFVFEARIIQRIELLVLSTLQWKMNSLTSLSFVDHIVRRFGLKIDLHVEFLWRIIKKSRPSNDEFDVGVTLEDDECDESDDGDDDDDGRLESVDDKVRKKEMRKGIDLATTLERIEKKFVITDPRLPDNPIIFASDSFLELTEYSHEEILGRNCRFLQGPETDPATVRTIRHAIDTQIDVTVQLINYTKIGKGQNKVQELHKPFTEAGPTSIKDDAIVHAFGPERRGRVRVLGFVLKDAIGSTVAWAIHFISFDFE</sequence>
<keyword evidence="2" id="KW-1185">Reference proteome</keyword>
<protein>
    <submittedName>
        <fullName evidence="1">Phototropin-1</fullName>
    </submittedName>
</protein>
<name>A0ACC0HEL9_9ERIC</name>
<accession>A0ACC0HEL9</accession>
<gene>
    <name evidence="1" type="ORF">LOK49_LG06G01475</name>
</gene>
<comment type="caution">
    <text evidence="1">The sequence shown here is derived from an EMBL/GenBank/DDBJ whole genome shotgun (WGS) entry which is preliminary data.</text>
</comment>